<gene>
    <name evidence="2" type="ORF">PHYPA_017247</name>
</gene>
<feature type="region of interest" description="Disordered" evidence="1">
    <location>
        <begin position="1"/>
        <end position="22"/>
    </location>
</feature>
<dbReference type="InParanoid" id="A0A2K1JLJ0"/>
<feature type="compositionally biased region" description="Low complexity" evidence="1">
    <location>
        <begin position="13"/>
        <end position="22"/>
    </location>
</feature>
<keyword evidence="4" id="KW-1185">Reference proteome</keyword>
<evidence type="ECO:0000256" key="1">
    <source>
        <dbReference type="SAM" id="MobiDB-lite"/>
    </source>
</evidence>
<protein>
    <submittedName>
        <fullName evidence="2 3">Uncharacterized protein</fullName>
    </submittedName>
</protein>
<reference evidence="2 4" key="2">
    <citation type="journal article" date="2018" name="Plant J.">
        <title>The Physcomitrella patens chromosome-scale assembly reveals moss genome structure and evolution.</title>
        <authorList>
            <person name="Lang D."/>
            <person name="Ullrich K.K."/>
            <person name="Murat F."/>
            <person name="Fuchs J."/>
            <person name="Jenkins J."/>
            <person name="Haas F.B."/>
            <person name="Piednoel M."/>
            <person name="Gundlach H."/>
            <person name="Van Bel M."/>
            <person name="Meyberg R."/>
            <person name="Vives C."/>
            <person name="Morata J."/>
            <person name="Symeonidi A."/>
            <person name="Hiss M."/>
            <person name="Muchero W."/>
            <person name="Kamisugi Y."/>
            <person name="Saleh O."/>
            <person name="Blanc G."/>
            <person name="Decker E.L."/>
            <person name="van Gessel N."/>
            <person name="Grimwood J."/>
            <person name="Hayes R.D."/>
            <person name="Graham S.W."/>
            <person name="Gunter L.E."/>
            <person name="McDaniel S.F."/>
            <person name="Hoernstein S.N.W."/>
            <person name="Larsson A."/>
            <person name="Li F.W."/>
            <person name="Perroud P.F."/>
            <person name="Phillips J."/>
            <person name="Ranjan P."/>
            <person name="Rokshar D.S."/>
            <person name="Rothfels C.J."/>
            <person name="Schneider L."/>
            <person name="Shu S."/>
            <person name="Stevenson D.W."/>
            <person name="Thummler F."/>
            <person name="Tillich M."/>
            <person name="Villarreal Aguilar J.C."/>
            <person name="Widiez T."/>
            <person name="Wong G.K."/>
            <person name="Wymore A."/>
            <person name="Zhang Y."/>
            <person name="Zimmer A.D."/>
            <person name="Quatrano R.S."/>
            <person name="Mayer K.F.X."/>
            <person name="Goodstein D."/>
            <person name="Casacuberta J.M."/>
            <person name="Vandepoele K."/>
            <person name="Reski R."/>
            <person name="Cuming A.C."/>
            <person name="Tuskan G.A."/>
            <person name="Maumus F."/>
            <person name="Salse J."/>
            <person name="Schmutz J."/>
            <person name="Rensing S.A."/>
        </authorList>
    </citation>
    <scope>NUCLEOTIDE SEQUENCE [LARGE SCALE GENOMIC DNA]</scope>
    <source>
        <strain evidence="3 4">cv. Gransden 2004</strain>
    </source>
</reference>
<dbReference type="AlphaFoldDB" id="A0A2K1JLJ0"/>
<sequence length="67" mass="7395">MLKEILNTRKPRSSSSSRVTKPTSCSVIRRFTPENLYVGCNVDDPSTVSTLPSYKTQQACSCPLPSM</sequence>
<dbReference type="Proteomes" id="UP000006727">
    <property type="component" value="Chromosome 13"/>
</dbReference>
<evidence type="ECO:0000313" key="4">
    <source>
        <dbReference type="Proteomes" id="UP000006727"/>
    </source>
</evidence>
<reference evidence="3" key="3">
    <citation type="submission" date="2020-12" db="UniProtKB">
        <authorList>
            <consortium name="EnsemblPlants"/>
        </authorList>
    </citation>
    <scope>IDENTIFICATION</scope>
</reference>
<evidence type="ECO:0000313" key="2">
    <source>
        <dbReference type="EMBL" id="PNR42418.1"/>
    </source>
</evidence>
<reference evidence="2 4" key="1">
    <citation type="journal article" date="2008" name="Science">
        <title>The Physcomitrella genome reveals evolutionary insights into the conquest of land by plants.</title>
        <authorList>
            <person name="Rensing S."/>
            <person name="Lang D."/>
            <person name="Zimmer A."/>
            <person name="Terry A."/>
            <person name="Salamov A."/>
            <person name="Shapiro H."/>
            <person name="Nishiyama T."/>
            <person name="Perroud P.-F."/>
            <person name="Lindquist E."/>
            <person name="Kamisugi Y."/>
            <person name="Tanahashi T."/>
            <person name="Sakakibara K."/>
            <person name="Fujita T."/>
            <person name="Oishi K."/>
            <person name="Shin-I T."/>
            <person name="Kuroki Y."/>
            <person name="Toyoda A."/>
            <person name="Suzuki Y."/>
            <person name="Hashimoto A."/>
            <person name="Yamaguchi K."/>
            <person name="Sugano A."/>
            <person name="Kohara Y."/>
            <person name="Fujiyama A."/>
            <person name="Anterola A."/>
            <person name="Aoki S."/>
            <person name="Ashton N."/>
            <person name="Barbazuk W.B."/>
            <person name="Barker E."/>
            <person name="Bennetzen J."/>
            <person name="Bezanilla M."/>
            <person name="Blankenship R."/>
            <person name="Cho S.H."/>
            <person name="Dutcher S."/>
            <person name="Estelle M."/>
            <person name="Fawcett J.A."/>
            <person name="Gundlach H."/>
            <person name="Hanada K."/>
            <person name="Heyl A."/>
            <person name="Hicks K.A."/>
            <person name="Hugh J."/>
            <person name="Lohr M."/>
            <person name="Mayer K."/>
            <person name="Melkozernov A."/>
            <person name="Murata T."/>
            <person name="Nelson D."/>
            <person name="Pils B."/>
            <person name="Prigge M."/>
            <person name="Reiss B."/>
            <person name="Renner T."/>
            <person name="Rombauts S."/>
            <person name="Rushton P."/>
            <person name="Sanderfoot A."/>
            <person name="Schween G."/>
            <person name="Shiu S.-H."/>
            <person name="Stueber K."/>
            <person name="Theodoulou F.L."/>
            <person name="Tu H."/>
            <person name="Van de Peer Y."/>
            <person name="Verrier P.J."/>
            <person name="Waters E."/>
            <person name="Wood A."/>
            <person name="Yang L."/>
            <person name="Cove D."/>
            <person name="Cuming A."/>
            <person name="Hasebe M."/>
            <person name="Lucas S."/>
            <person name="Mishler D.B."/>
            <person name="Reski R."/>
            <person name="Grigoriev I."/>
            <person name="Quatrano R.S."/>
            <person name="Boore J.L."/>
        </authorList>
    </citation>
    <scope>NUCLEOTIDE SEQUENCE [LARGE SCALE GENOMIC DNA]</scope>
    <source>
        <strain evidence="3 4">cv. Gransden 2004</strain>
    </source>
</reference>
<accession>A0A2K1JLJ0</accession>
<organism evidence="2">
    <name type="scientific">Physcomitrium patens</name>
    <name type="common">Spreading-leaved earth moss</name>
    <name type="synonym">Physcomitrella patens</name>
    <dbReference type="NCBI Taxonomy" id="3218"/>
    <lineage>
        <taxon>Eukaryota</taxon>
        <taxon>Viridiplantae</taxon>
        <taxon>Streptophyta</taxon>
        <taxon>Embryophyta</taxon>
        <taxon>Bryophyta</taxon>
        <taxon>Bryophytina</taxon>
        <taxon>Bryopsida</taxon>
        <taxon>Funariidae</taxon>
        <taxon>Funariales</taxon>
        <taxon>Funariaceae</taxon>
        <taxon>Physcomitrium</taxon>
    </lineage>
</organism>
<evidence type="ECO:0000313" key="3">
    <source>
        <dbReference type="EnsemblPlants" id="PAC:32932206.CDS.1"/>
    </source>
</evidence>
<dbReference type="EnsemblPlants" id="Pp3c13_11781V3.1">
    <property type="protein sequence ID" value="PAC:32932206.CDS.1"/>
    <property type="gene ID" value="Pp3c13_11781"/>
</dbReference>
<dbReference type="Gramene" id="Pp3c13_11781V3.1">
    <property type="protein sequence ID" value="PAC:32932206.CDS.1"/>
    <property type="gene ID" value="Pp3c13_11781"/>
</dbReference>
<dbReference type="EMBL" id="ABEU02000013">
    <property type="protein sequence ID" value="PNR42418.1"/>
    <property type="molecule type" value="Genomic_DNA"/>
</dbReference>
<name>A0A2K1JLJ0_PHYPA</name>
<proteinExistence type="predicted"/>